<evidence type="ECO:0000313" key="3">
    <source>
        <dbReference type="Proteomes" id="UP001500177"/>
    </source>
</evidence>
<dbReference type="InterPro" id="IPR013658">
    <property type="entry name" value="SGL"/>
</dbReference>
<dbReference type="PANTHER" id="PTHR47572:SF5">
    <property type="entry name" value="BLR2277 PROTEIN"/>
    <property type="match status" value="1"/>
</dbReference>
<protein>
    <submittedName>
        <fullName evidence="2">SMP-30/gluconolactonase/LRE family protein</fullName>
    </submittedName>
</protein>
<dbReference type="Gene3D" id="2.120.10.30">
    <property type="entry name" value="TolB, C-terminal domain"/>
    <property type="match status" value="1"/>
</dbReference>
<comment type="caution">
    <text evidence="2">The sequence shown here is derived from an EMBL/GenBank/DDBJ whole genome shotgun (WGS) entry which is preliminary data.</text>
</comment>
<dbReference type="InterPro" id="IPR051262">
    <property type="entry name" value="SMP-30/CGR1_Lactonase"/>
</dbReference>
<evidence type="ECO:0000313" key="2">
    <source>
        <dbReference type="EMBL" id="GAA1512203.1"/>
    </source>
</evidence>
<dbReference type="PANTHER" id="PTHR47572">
    <property type="entry name" value="LIPOPROTEIN-RELATED"/>
    <property type="match status" value="1"/>
</dbReference>
<accession>A0ABP4L0C8</accession>
<dbReference type="RefSeq" id="WP_173156786.1">
    <property type="nucleotide sequence ID" value="NZ_BAAALX010000008.1"/>
</dbReference>
<feature type="domain" description="SMP-30/Gluconolactonase/LRE-like region" evidence="1">
    <location>
        <begin position="17"/>
        <end position="269"/>
    </location>
</feature>
<dbReference type="InterPro" id="IPR011042">
    <property type="entry name" value="6-blade_b-propeller_TolB-like"/>
</dbReference>
<proteinExistence type="predicted"/>
<dbReference type="SUPFAM" id="SSF63829">
    <property type="entry name" value="Calcium-dependent phosphotriesterase"/>
    <property type="match status" value="1"/>
</dbReference>
<dbReference type="Proteomes" id="UP001500177">
    <property type="component" value="Unassembled WGS sequence"/>
</dbReference>
<organism evidence="2 3">
    <name type="scientific">Brevibacterium permense</name>
    <dbReference type="NCBI Taxonomy" id="234834"/>
    <lineage>
        <taxon>Bacteria</taxon>
        <taxon>Bacillati</taxon>
        <taxon>Actinomycetota</taxon>
        <taxon>Actinomycetes</taxon>
        <taxon>Micrococcales</taxon>
        <taxon>Brevibacteriaceae</taxon>
        <taxon>Brevibacterium</taxon>
    </lineage>
</organism>
<sequence>MSGNEISEVAKGFTYLEGPRWHDGRLWFVDFYTCTVNAVNDDGSIEEIAVVDQQPSGLGWLPDGRMLIVSMKDRKILRRETDGSLVEHADISAHCSGHANDMVVAENGQAYVGEFGFDLMGGADHEFANVILVNTDGTSQVVASGLSFPNGMVITPGGKTLIINELFGNKITAFDIEADGTLGNKRDFANFGEIGDEPNVAKRIEAATIVPDGLALDAEGAVWIANTVNQKATRIVEGGKVLEEVNTAPDGIFAVALGGEDGKTLFLCAAPDWDEGARSKAREGRMLATTVDVPHAGRP</sequence>
<gene>
    <name evidence="2" type="ORF">GCM10009690_14030</name>
</gene>
<name>A0ABP4L0C8_9MICO</name>
<dbReference type="EMBL" id="BAAALX010000008">
    <property type="protein sequence ID" value="GAA1512203.1"/>
    <property type="molecule type" value="Genomic_DNA"/>
</dbReference>
<dbReference type="Pfam" id="PF08450">
    <property type="entry name" value="SGL"/>
    <property type="match status" value="1"/>
</dbReference>
<keyword evidence="3" id="KW-1185">Reference proteome</keyword>
<reference evidence="3" key="1">
    <citation type="journal article" date="2019" name="Int. J. Syst. Evol. Microbiol.">
        <title>The Global Catalogue of Microorganisms (GCM) 10K type strain sequencing project: providing services to taxonomists for standard genome sequencing and annotation.</title>
        <authorList>
            <consortium name="The Broad Institute Genomics Platform"/>
            <consortium name="The Broad Institute Genome Sequencing Center for Infectious Disease"/>
            <person name="Wu L."/>
            <person name="Ma J."/>
        </authorList>
    </citation>
    <scope>NUCLEOTIDE SEQUENCE [LARGE SCALE GENOMIC DNA]</scope>
    <source>
        <strain evidence="3">JCM 13318</strain>
    </source>
</reference>
<evidence type="ECO:0000259" key="1">
    <source>
        <dbReference type="Pfam" id="PF08450"/>
    </source>
</evidence>